<proteinExistence type="predicted"/>
<name>K5UJV5_PHACS</name>
<dbReference type="Proteomes" id="UP000008370">
    <property type="component" value="Unassembled WGS sequence"/>
</dbReference>
<sequence length="73" mass="8277">MAQPMYDFAAAPHPLLTSPTLYVADVTKRVKWQHLEEVFKLCGTVRSGGKSNGACMPDRKKWAVVFENIYYGR</sequence>
<keyword evidence="2" id="KW-1185">Reference proteome</keyword>
<dbReference type="GeneID" id="18909887"/>
<evidence type="ECO:0000313" key="2">
    <source>
        <dbReference type="Proteomes" id="UP000008370"/>
    </source>
</evidence>
<dbReference type="EMBL" id="JH930480">
    <property type="protein sequence ID" value="EKM49826.1"/>
    <property type="molecule type" value="Genomic_DNA"/>
</dbReference>
<organism evidence="1 2">
    <name type="scientific">Phanerochaete carnosa (strain HHB-10118-sp)</name>
    <name type="common">White-rot fungus</name>
    <name type="synonym">Peniophora carnosa</name>
    <dbReference type="NCBI Taxonomy" id="650164"/>
    <lineage>
        <taxon>Eukaryota</taxon>
        <taxon>Fungi</taxon>
        <taxon>Dikarya</taxon>
        <taxon>Basidiomycota</taxon>
        <taxon>Agaricomycotina</taxon>
        <taxon>Agaricomycetes</taxon>
        <taxon>Polyporales</taxon>
        <taxon>Phanerochaetaceae</taxon>
        <taxon>Phanerochaete</taxon>
    </lineage>
</organism>
<dbReference type="HOGENOM" id="CLU_2705640_0_0_1"/>
<dbReference type="KEGG" id="pco:PHACADRAFT_179206"/>
<dbReference type="AlphaFoldDB" id="K5UJV5"/>
<dbReference type="InParanoid" id="K5UJV5"/>
<reference evidence="1 2" key="1">
    <citation type="journal article" date="2012" name="BMC Genomics">
        <title>Comparative genomics of the white-rot fungi, Phanerochaete carnosa and P. chrysosporium, to elucidate the genetic basis of the distinct wood types they colonize.</title>
        <authorList>
            <person name="Suzuki H."/>
            <person name="MacDonald J."/>
            <person name="Syed K."/>
            <person name="Salamov A."/>
            <person name="Hori C."/>
            <person name="Aerts A."/>
            <person name="Henrissat B."/>
            <person name="Wiebenga A."/>
            <person name="vanKuyk P.A."/>
            <person name="Barry K."/>
            <person name="Lindquist E."/>
            <person name="LaButti K."/>
            <person name="Lapidus A."/>
            <person name="Lucas S."/>
            <person name="Coutinho P."/>
            <person name="Gong Y."/>
            <person name="Samejima M."/>
            <person name="Mahadevan R."/>
            <person name="Abou-Zaid M."/>
            <person name="de Vries R.P."/>
            <person name="Igarashi K."/>
            <person name="Yadav J.S."/>
            <person name="Grigoriev I.V."/>
            <person name="Master E.R."/>
        </authorList>
    </citation>
    <scope>NUCLEOTIDE SEQUENCE [LARGE SCALE GENOMIC DNA]</scope>
    <source>
        <strain evidence="1 2">HHB-10118-sp</strain>
    </source>
</reference>
<evidence type="ECO:0008006" key="3">
    <source>
        <dbReference type="Google" id="ProtNLM"/>
    </source>
</evidence>
<dbReference type="RefSeq" id="XP_007401878.1">
    <property type="nucleotide sequence ID" value="XM_007401816.1"/>
</dbReference>
<protein>
    <recommendedName>
        <fullName evidence="3">RRM domain-containing protein</fullName>
    </recommendedName>
</protein>
<dbReference type="OrthoDB" id="2801106at2759"/>
<accession>K5UJV5</accession>
<gene>
    <name evidence="1" type="ORF">PHACADRAFT_179206</name>
</gene>
<evidence type="ECO:0000313" key="1">
    <source>
        <dbReference type="EMBL" id="EKM49826.1"/>
    </source>
</evidence>